<dbReference type="EMBL" id="LSMT01000532">
    <property type="protein sequence ID" value="PFX16612.1"/>
    <property type="molecule type" value="Genomic_DNA"/>
</dbReference>
<feature type="compositionally biased region" description="Basic residues" evidence="6">
    <location>
        <begin position="256"/>
        <end position="276"/>
    </location>
</feature>
<dbReference type="SUPFAM" id="SSF52047">
    <property type="entry name" value="RNI-like"/>
    <property type="match status" value="2"/>
</dbReference>
<keyword evidence="2" id="KW-0808">Transferase</keyword>
<evidence type="ECO:0000256" key="1">
    <source>
        <dbReference type="ARBA" id="ARBA00022603"/>
    </source>
</evidence>
<feature type="compositionally biased region" description="Basic residues" evidence="6">
    <location>
        <begin position="1"/>
        <end position="17"/>
    </location>
</feature>
<keyword evidence="9" id="KW-1185">Reference proteome</keyword>
<evidence type="ECO:0000313" key="9">
    <source>
        <dbReference type="Proteomes" id="UP000225706"/>
    </source>
</evidence>
<feature type="region of interest" description="Disordered" evidence="6">
    <location>
        <begin position="233"/>
        <end position="277"/>
    </location>
</feature>
<evidence type="ECO:0000256" key="4">
    <source>
        <dbReference type="ARBA" id="ARBA00022741"/>
    </source>
</evidence>
<dbReference type="Proteomes" id="UP000225706">
    <property type="component" value="Unassembled WGS sequence"/>
</dbReference>
<accession>A0A2B4RK47</accession>
<dbReference type="InterPro" id="IPR008854">
    <property type="entry name" value="TPMT"/>
</dbReference>
<evidence type="ECO:0000256" key="6">
    <source>
        <dbReference type="SAM" id="MobiDB-lite"/>
    </source>
</evidence>
<keyword evidence="5" id="KW-0067">ATP-binding</keyword>
<protein>
    <submittedName>
        <fullName evidence="8">Protein NLRC3</fullName>
    </submittedName>
</protein>
<proteinExistence type="predicted"/>
<dbReference type="GO" id="GO:0032259">
    <property type="term" value="P:methylation"/>
    <property type="evidence" value="ECO:0007669"/>
    <property type="project" value="UniProtKB-KW"/>
</dbReference>
<dbReference type="PROSITE" id="PS50837">
    <property type="entry name" value="NACHT"/>
    <property type="match status" value="1"/>
</dbReference>
<dbReference type="Pfam" id="PF05724">
    <property type="entry name" value="TPMT"/>
    <property type="match status" value="1"/>
</dbReference>
<dbReference type="GO" id="GO:0005524">
    <property type="term" value="F:ATP binding"/>
    <property type="evidence" value="ECO:0007669"/>
    <property type="project" value="UniProtKB-KW"/>
</dbReference>
<feature type="compositionally biased region" description="Basic and acidic residues" evidence="6">
    <location>
        <begin position="246"/>
        <end position="255"/>
    </location>
</feature>
<feature type="region of interest" description="Disordered" evidence="6">
    <location>
        <begin position="1"/>
        <end position="23"/>
    </location>
</feature>
<comment type="caution">
    <text evidence="8">The sequence shown here is derived from an EMBL/GenBank/DDBJ whole genome shotgun (WGS) entry which is preliminary data.</text>
</comment>
<dbReference type="PROSITE" id="PS51450">
    <property type="entry name" value="LRR"/>
    <property type="match status" value="1"/>
</dbReference>
<keyword evidence="1" id="KW-0489">Methyltransferase</keyword>
<feature type="domain" description="NACHT" evidence="7">
    <location>
        <begin position="936"/>
        <end position="1244"/>
    </location>
</feature>
<dbReference type="Pfam" id="PF05729">
    <property type="entry name" value="NACHT"/>
    <property type="match status" value="1"/>
</dbReference>
<evidence type="ECO:0000256" key="2">
    <source>
        <dbReference type="ARBA" id="ARBA00022679"/>
    </source>
</evidence>
<dbReference type="PROSITE" id="PS51585">
    <property type="entry name" value="SAM_MT_TPMT"/>
    <property type="match status" value="1"/>
</dbReference>
<dbReference type="SUPFAM" id="SSF52540">
    <property type="entry name" value="P-loop containing nucleoside triphosphate hydrolases"/>
    <property type="match status" value="1"/>
</dbReference>
<sequence>MATKAGKKGSKSSKKASKKPEEPDYLQKVDPILMKNVTELTGGRRNLHIFVPLCGKTPDMRWLAEQGHAITGVEASPRYIKKFFQDSNLEYTVQKKKITDEKKADVYKAKGQDITIYHCDIFNFSPKVAGGKFDGIWDQSAMPVINAMGKTRLKEYTSLMQSLLKPDGRHMVEICKHGSNFVTTKISNTRIRDTETTNTEIMMTTKMWRCSTTLSLSKTNRLRGQNELQLTCVQDKGATAGRKRKTEQPVEERKSKQPKPTKGKQKQNKKGRRRKTNLAEQLIGRLHDDKTLHEISTNPLNIALLCLVYEDLRGVFPESRSKLYMDIVDCILRRYRAKKQLSEVEEDPVGLYESQLNHLGSIALKGLLEDNLDFDDNELGKHKGSDLPELGFLSVQPGRSKLRATRRYGFLHKTFQEFFAALNLVCQLINKEISTDSIAVDRRYRHELTNTSMTKLDLSLNKICDDGAAALADCLKEKKSLTDLSLSSNEIGDAGAAAVAECLKGNTSLTNLDLSSNEIGGAGAAALAECLKEKTSLRYLNLSFNVIGDAGAAALAECLKEKTSLRYLNLSSNCLKENKCLRTLDLDENNISEAGAAALAECVKENSSLEKLYLNGNILREAGAAALAKLLTGSHFALLKNIRSDLQLLRTDVGKLSDKLDSLKGEEDKKMEVLHGHPRRCTIFVPESHAWSSTTGVCTLSTTFSSIDLLKGVSQSTTVDIFADDPTLSFRSSPYTNTSGLCSKLCESTRELEDWSRTNHFKLNTEEKKSMFVTGSRLFTQIGGTGVNAMKIFTGNGDELNNTTSHKLLGVSFDQDLSFSGHVEQPYKITNDLSQMRSLIGNLRDKLDTLMVQRGETKREDGFDPTEMIDNIRQLYKAREGTMNLLPWCEHLNFSFGDFYTRLKVIYKEKTRGTATDRVVTMSKIFNAHEEREEPRVVLIEGKPGMGKTTYCKKVVFDWATQKLTTGNYFAKFLIVLLIKCREVRSHLWEAIDDQLLPRDVDSDQRRRFFDFIRKDQSKVLLVLDGLDEVSEGRLPTFTDIIQGRVLPNCRVVATARHEGGAKVRKYCNTLLEVEGFTNKDARSFINKYFKTRKDLAKKLMVQLRDNRKLRDMVANPLNCALFCLVWEEFNGVFPKSRSELYMNIVECVLRRYRTKKQLPENGKDLVELYESQLKHLGSIAFKGLLEDNLDFDEKELGEYKATDLPELGFLSVQPGGSKLRPTRRYGFLHKTFQEFFAALDLSCHLIKQEISTKSIAADRRYRDQLKEVLLFTFGILATRCKETAEKLVKSMATLLNLEDGDKEVADSMTVTLKCIYECKNDTNFDVKLARTLGCCLEIETIDVSQRKLQGVRAVLLTNVLTANTSVTELNLAGNHIGKAGAVALAECLKENTSLKELDLYFNHVGEAGAASLAECLKENTSLTVLCSSLNNIGEAGAAALAVCLKENSTLRELYSDIDDIGEAGAAALADCLKENTSLTVLYLSLNNIGNAGAAALADCLKENTSLTELYLSRNNIGEAGAAALAQCSKENTSLTELTLRGNDIDEAGAAALAQCLKENTSLAVLY</sequence>
<dbReference type="PANTHER" id="PTHR46844">
    <property type="entry name" value="SLR5058 PROTEIN"/>
    <property type="match status" value="1"/>
</dbReference>
<dbReference type="SUPFAM" id="SSF53335">
    <property type="entry name" value="S-adenosyl-L-methionine-dependent methyltransferases"/>
    <property type="match status" value="1"/>
</dbReference>
<dbReference type="InterPro" id="IPR029063">
    <property type="entry name" value="SAM-dependent_MTases_sf"/>
</dbReference>
<dbReference type="GO" id="GO:0008757">
    <property type="term" value="F:S-adenosylmethionine-dependent methyltransferase activity"/>
    <property type="evidence" value="ECO:0007669"/>
    <property type="project" value="InterPro"/>
</dbReference>
<dbReference type="Pfam" id="PF13516">
    <property type="entry name" value="LRR_6"/>
    <property type="match status" value="10"/>
</dbReference>
<dbReference type="PANTHER" id="PTHR46844:SF1">
    <property type="entry name" value="SLR5058 PROTEIN"/>
    <property type="match status" value="1"/>
</dbReference>
<dbReference type="InterPro" id="IPR001611">
    <property type="entry name" value="Leu-rich_rpt"/>
</dbReference>
<reference evidence="9" key="1">
    <citation type="journal article" date="2017" name="bioRxiv">
        <title>Comparative analysis of the genomes of Stylophora pistillata and Acropora digitifera provides evidence for extensive differences between species of corals.</title>
        <authorList>
            <person name="Voolstra C.R."/>
            <person name="Li Y."/>
            <person name="Liew Y.J."/>
            <person name="Baumgarten S."/>
            <person name="Zoccola D."/>
            <person name="Flot J.-F."/>
            <person name="Tambutte S."/>
            <person name="Allemand D."/>
            <person name="Aranda M."/>
        </authorList>
    </citation>
    <scope>NUCLEOTIDE SEQUENCE [LARGE SCALE GENOMIC DNA]</scope>
</reference>
<dbReference type="Gene3D" id="3.40.50.150">
    <property type="entry name" value="Vaccinia Virus protein VP39"/>
    <property type="match status" value="1"/>
</dbReference>
<dbReference type="Gene3D" id="3.80.10.10">
    <property type="entry name" value="Ribonuclease Inhibitor"/>
    <property type="match status" value="4"/>
</dbReference>
<dbReference type="OrthoDB" id="5990017at2759"/>
<evidence type="ECO:0000259" key="7">
    <source>
        <dbReference type="PROSITE" id="PS50837"/>
    </source>
</evidence>
<keyword evidence="3" id="KW-0949">S-adenosyl-L-methionine</keyword>
<dbReference type="InterPro" id="IPR032675">
    <property type="entry name" value="LRR_dom_sf"/>
</dbReference>
<dbReference type="SMART" id="SM00368">
    <property type="entry name" value="LRR_RI"/>
    <property type="match status" value="13"/>
</dbReference>
<evidence type="ECO:0000256" key="5">
    <source>
        <dbReference type="ARBA" id="ARBA00022840"/>
    </source>
</evidence>
<dbReference type="Gene3D" id="3.40.50.300">
    <property type="entry name" value="P-loop containing nucleotide triphosphate hydrolases"/>
    <property type="match status" value="1"/>
</dbReference>
<dbReference type="InterPro" id="IPR007111">
    <property type="entry name" value="NACHT_NTPase"/>
</dbReference>
<evidence type="ECO:0000256" key="3">
    <source>
        <dbReference type="ARBA" id="ARBA00022691"/>
    </source>
</evidence>
<organism evidence="8 9">
    <name type="scientific">Stylophora pistillata</name>
    <name type="common">Smooth cauliflower coral</name>
    <dbReference type="NCBI Taxonomy" id="50429"/>
    <lineage>
        <taxon>Eukaryota</taxon>
        <taxon>Metazoa</taxon>
        <taxon>Cnidaria</taxon>
        <taxon>Anthozoa</taxon>
        <taxon>Hexacorallia</taxon>
        <taxon>Scleractinia</taxon>
        <taxon>Astrocoeniina</taxon>
        <taxon>Pocilloporidae</taxon>
        <taxon>Stylophora</taxon>
    </lineage>
</organism>
<name>A0A2B4RK47_STYPI</name>
<evidence type="ECO:0000313" key="8">
    <source>
        <dbReference type="EMBL" id="PFX16612.1"/>
    </source>
</evidence>
<keyword evidence="4" id="KW-0547">Nucleotide-binding</keyword>
<dbReference type="InterPro" id="IPR027417">
    <property type="entry name" value="P-loop_NTPase"/>
</dbReference>
<gene>
    <name evidence="8" type="primary">NLRC3</name>
    <name evidence="8" type="ORF">AWC38_SpisGene19105</name>
</gene>